<dbReference type="AlphaFoldDB" id="A0AA88HLW2"/>
<dbReference type="Proteomes" id="UP001187531">
    <property type="component" value="Unassembled WGS sequence"/>
</dbReference>
<organism evidence="1 2">
    <name type="scientific">Artemia franciscana</name>
    <name type="common">Brine shrimp</name>
    <name type="synonym">Artemia sanfranciscana</name>
    <dbReference type="NCBI Taxonomy" id="6661"/>
    <lineage>
        <taxon>Eukaryota</taxon>
        <taxon>Metazoa</taxon>
        <taxon>Ecdysozoa</taxon>
        <taxon>Arthropoda</taxon>
        <taxon>Crustacea</taxon>
        <taxon>Branchiopoda</taxon>
        <taxon>Anostraca</taxon>
        <taxon>Artemiidae</taxon>
        <taxon>Artemia</taxon>
    </lineage>
</organism>
<sequence>MLLVLQLRPLSSLLMYGFLMWIYHSSISWQLLESLPIHHPTLGGSTLMLREKHGVVGMSGGSSGGGLLRSLLKRDPHKSFTAAGLVTSTPDRSQTGPLKVHFFLMMSFVI</sequence>
<accession>A0AA88HLW2</accession>
<name>A0AA88HLW2_ARTSF</name>
<proteinExistence type="predicted"/>
<protein>
    <submittedName>
        <fullName evidence="1">Uncharacterized protein</fullName>
    </submittedName>
</protein>
<keyword evidence="2" id="KW-1185">Reference proteome</keyword>
<dbReference type="EMBL" id="JAVRJZ010000017">
    <property type="protein sequence ID" value="KAK2710031.1"/>
    <property type="molecule type" value="Genomic_DNA"/>
</dbReference>
<comment type="caution">
    <text evidence="1">The sequence shown here is derived from an EMBL/GenBank/DDBJ whole genome shotgun (WGS) entry which is preliminary data.</text>
</comment>
<evidence type="ECO:0000313" key="2">
    <source>
        <dbReference type="Proteomes" id="UP001187531"/>
    </source>
</evidence>
<evidence type="ECO:0000313" key="1">
    <source>
        <dbReference type="EMBL" id="KAK2710031.1"/>
    </source>
</evidence>
<gene>
    <name evidence="1" type="ORF">QYM36_013638</name>
</gene>
<reference evidence="1" key="1">
    <citation type="submission" date="2023-07" db="EMBL/GenBank/DDBJ databases">
        <title>Chromosome-level genome assembly of Artemia franciscana.</title>
        <authorList>
            <person name="Jo E."/>
        </authorList>
    </citation>
    <scope>NUCLEOTIDE SEQUENCE</scope>
    <source>
        <tissue evidence="1">Whole body</tissue>
    </source>
</reference>